<dbReference type="EMBL" id="LBMM01009760">
    <property type="protein sequence ID" value="KMQ87890.1"/>
    <property type="molecule type" value="Genomic_DNA"/>
</dbReference>
<sequence>TVVLLSPIHAEKDADNIDVNDGEKAQEKISTLLKLVDEDGKNRTSKVREVVASAMKMPEKREQIGEVIPIMRSMSPPQKLAMATLISTRISNNDTTFPRLEEARSLLGDGNRRENASRELMLPISMDIAKIISDSDSDESNEEEEDEMPEILPEFYGDF</sequence>
<reference evidence="3 4" key="1">
    <citation type="submission" date="2015-04" db="EMBL/GenBank/DDBJ databases">
        <title>Lasius niger genome sequencing.</title>
        <authorList>
            <person name="Konorov E.A."/>
            <person name="Nikitin M.A."/>
            <person name="Kirill M.V."/>
            <person name="Chang P."/>
        </authorList>
    </citation>
    <scope>NUCLEOTIDE SEQUENCE [LARGE SCALE GENOMIC DNA]</scope>
    <source>
        <tissue evidence="3">Whole</tissue>
    </source>
</reference>
<dbReference type="PaxDb" id="67767-A0A0J7N5B8"/>
<evidence type="ECO:0000259" key="2">
    <source>
        <dbReference type="Pfam" id="PF24103"/>
    </source>
</evidence>
<feature type="compositionally biased region" description="Acidic residues" evidence="1">
    <location>
        <begin position="135"/>
        <end position="149"/>
    </location>
</feature>
<feature type="non-terminal residue" evidence="3">
    <location>
        <position position="1"/>
    </location>
</feature>
<gene>
    <name evidence="3" type="ORF">RF55_12702</name>
</gene>
<dbReference type="OrthoDB" id="8197497at2759"/>
<evidence type="ECO:0000313" key="3">
    <source>
        <dbReference type="EMBL" id="KMQ87890.1"/>
    </source>
</evidence>
<protein>
    <submittedName>
        <fullName evidence="3">Protein spaetzle</fullName>
    </submittedName>
</protein>
<keyword evidence="4" id="KW-1185">Reference proteome</keyword>
<dbReference type="AlphaFoldDB" id="A0A0J7N5B8"/>
<dbReference type="STRING" id="67767.A0A0J7N5B8"/>
<comment type="caution">
    <text evidence="3">The sequence shown here is derived from an EMBL/GenBank/DDBJ whole genome shotgun (WGS) entry which is preliminary data.</text>
</comment>
<accession>A0A0J7N5B8</accession>
<evidence type="ECO:0000313" key="4">
    <source>
        <dbReference type="Proteomes" id="UP000036403"/>
    </source>
</evidence>
<dbReference type="Proteomes" id="UP000036403">
    <property type="component" value="Unassembled WGS sequence"/>
</dbReference>
<proteinExistence type="predicted"/>
<organism evidence="3 4">
    <name type="scientific">Lasius niger</name>
    <name type="common">Black garden ant</name>
    <dbReference type="NCBI Taxonomy" id="67767"/>
    <lineage>
        <taxon>Eukaryota</taxon>
        <taxon>Metazoa</taxon>
        <taxon>Ecdysozoa</taxon>
        <taxon>Arthropoda</taxon>
        <taxon>Hexapoda</taxon>
        <taxon>Insecta</taxon>
        <taxon>Pterygota</taxon>
        <taxon>Neoptera</taxon>
        <taxon>Endopterygota</taxon>
        <taxon>Hymenoptera</taxon>
        <taxon>Apocrita</taxon>
        <taxon>Aculeata</taxon>
        <taxon>Formicoidea</taxon>
        <taxon>Formicidae</taxon>
        <taxon>Formicinae</taxon>
        <taxon>Lasius</taxon>
        <taxon>Lasius</taxon>
    </lineage>
</organism>
<evidence type="ECO:0000256" key="1">
    <source>
        <dbReference type="SAM" id="MobiDB-lite"/>
    </source>
</evidence>
<feature type="region of interest" description="Disordered" evidence="1">
    <location>
        <begin position="133"/>
        <end position="159"/>
    </location>
</feature>
<name>A0A0J7N5B8_LASNI</name>
<dbReference type="Pfam" id="PF24103">
    <property type="entry name" value="NT_N"/>
    <property type="match status" value="1"/>
</dbReference>
<feature type="domain" description="Neurotrophin 1 N-terminal" evidence="2">
    <location>
        <begin position="41"/>
        <end position="141"/>
    </location>
</feature>
<dbReference type="InterPro" id="IPR056200">
    <property type="entry name" value="NT_N"/>
</dbReference>